<evidence type="ECO:0008006" key="4">
    <source>
        <dbReference type="Google" id="ProtNLM"/>
    </source>
</evidence>
<accession>A0A097STK4</accession>
<name>A0A097STK4_9BACT</name>
<sequence length="250" mass="28459">MADNKDLLEKNNNEVDQPEATVTRINPNQPLDLNQNLGSFGSEVKDPSLEIKKDVIEEEKIDVRDHSKQFEIIKDRPVKVDFERFNRKKRPISIFGGIFNRKEKINHEYKTANSKLALSVDKLLRNNKTLVFVWLTNLLIISVIFAVTIALVVVTINSWKNKSDISLWNIASNQNMAIAGNVFGCIAMGVTFLPLFYLFITVLVGINNVYASRNYMYYLWLSLIIGLVMMSICIILNGIVLGEVNSFWTA</sequence>
<dbReference type="AlphaFoldDB" id="A0A097STK4"/>
<gene>
    <name evidence="2" type="ORF">MGM1_5420</name>
</gene>
<keyword evidence="1" id="KW-1133">Transmembrane helix</keyword>
<keyword evidence="3" id="KW-1185">Reference proteome</keyword>
<keyword evidence="1" id="KW-0472">Membrane</keyword>
<feature type="transmembrane region" description="Helical" evidence="1">
    <location>
        <begin position="218"/>
        <end position="240"/>
    </location>
</feature>
<dbReference type="KEGG" id="mgj:MGM1_5420"/>
<evidence type="ECO:0000256" key="1">
    <source>
        <dbReference type="SAM" id="Phobius"/>
    </source>
</evidence>
<feature type="transmembrane region" description="Helical" evidence="1">
    <location>
        <begin position="131"/>
        <end position="156"/>
    </location>
</feature>
<reference evidence="2 3" key="1">
    <citation type="journal article" date="2014" name="PLoS ONE">
        <title>An emerging Mycoplasma associated with trichomoniasis, vaginal infection and disease.</title>
        <authorList>
            <consortium name="Vaginal Microbiome Consortium"/>
            <person name="Fettweis J.M."/>
            <person name="Serrano M.G."/>
            <person name="Huang B."/>
            <person name="Brooks J.P."/>
            <person name="Glascock A.L."/>
            <person name="Sheth N.U."/>
            <person name="Strauss J.F.III."/>
            <person name="Jefferson K.K."/>
            <person name="Buck G.A."/>
        </authorList>
    </citation>
    <scope>NUCLEOTIDE SEQUENCE [LARGE SCALE GENOMIC DNA]</scope>
    <source>
        <strain evidence="2 3">VCU_M1</strain>
    </source>
</reference>
<evidence type="ECO:0000313" key="3">
    <source>
        <dbReference type="Proteomes" id="UP000030066"/>
    </source>
</evidence>
<evidence type="ECO:0000313" key="2">
    <source>
        <dbReference type="EMBL" id="AIV03902.1"/>
    </source>
</evidence>
<proteinExistence type="predicted"/>
<dbReference type="EMBL" id="CP007711">
    <property type="protein sequence ID" value="AIV03902.1"/>
    <property type="molecule type" value="Genomic_DNA"/>
</dbReference>
<dbReference type="HOGENOM" id="CLU_1109825_0_0_14"/>
<dbReference type="STRING" id="1318617.MGM1_5420"/>
<organism evidence="2 3">
    <name type="scientific">Candidatus Malacoplasma girerdii</name>
    <dbReference type="NCBI Taxonomy" id="1318617"/>
    <lineage>
        <taxon>Bacteria</taxon>
        <taxon>Bacillati</taxon>
        <taxon>Mycoplasmatota</taxon>
        <taxon>Mycoplasmoidales</taxon>
        <taxon>Mycoplasmoidaceae</taxon>
        <taxon>Malacoplasma</taxon>
    </lineage>
</organism>
<dbReference type="Proteomes" id="UP000030066">
    <property type="component" value="Chromosome"/>
</dbReference>
<feature type="transmembrane region" description="Helical" evidence="1">
    <location>
        <begin position="176"/>
        <end position="206"/>
    </location>
</feature>
<protein>
    <recommendedName>
        <fullName evidence="4">Transmembrane protein</fullName>
    </recommendedName>
</protein>
<keyword evidence="1" id="KW-0812">Transmembrane</keyword>